<evidence type="ECO:0000256" key="7">
    <source>
        <dbReference type="ARBA" id="ARBA00022833"/>
    </source>
</evidence>
<dbReference type="PANTHER" id="PTHR22937">
    <property type="entry name" value="E3 UBIQUITIN-PROTEIN LIGASE RNF165"/>
    <property type="match status" value="1"/>
</dbReference>
<evidence type="ECO:0000256" key="9">
    <source>
        <dbReference type="SAM" id="MobiDB-lite"/>
    </source>
</evidence>
<evidence type="ECO:0000256" key="3">
    <source>
        <dbReference type="ARBA" id="ARBA00022679"/>
    </source>
</evidence>
<dbReference type="EMBL" id="JARKNE010000011">
    <property type="protein sequence ID" value="KAK5784889.1"/>
    <property type="molecule type" value="Genomic_DNA"/>
</dbReference>
<reference evidence="11 12" key="1">
    <citation type="submission" date="2023-03" db="EMBL/GenBank/DDBJ databases">
        <title>WGS of Gossypium arboreum.</title>
        <authorList>
            <person name="Yu D."/>
        </authorList>
    </citation>
    <scope>NUCLEOTIDE SEQUENCE [LARGE SCALE GENOMIC DNA]</scope>
    <source>
        <tissue evidence="11">Leaf</tissue>
    </source>
</reference>
<dbReference type="SUPFAM" id="SSF57850">
    <property type="entry name" value="RING/U-box"/>
    <property type="match status" value="1"/>
</dbReference>
<evidence type="ECO:0000256" key="6">
    <source>
        <dbReference type="ARBA" id="ARBA00022786"/>
    </source>
</evidence>
<comment type="caution">
    <text evidence="11">The sequence shown here is derived from an EMBL/GenBank/DDBJ whole genome shotgun (WGS) entry which is preliminary data.</text>
</comment>
<accession>A0ABR0N5L9</accession>
<feature type="compositionally biased region" description="Polar residues" evidence="9">
    <location>
        <begin position="500"/>
        <end position="512"/>
    </location>
</feature>
<evidence type="ECO:0000259" key="10">
    <source>
        <dbReference type="PROSITE" id="PS50089"/>
    </source>
</evidence>
<evidence type="ECO:0000313" key="11">
    <source>
        <dbReference type="EMBL" id="KAK5784889.1"/>
    </source>
</evidence>
<evidence type="ECO:0000256" key="1">
    <source>
        <dbReference type="ARBA" id="ARBA00000900"/>
    </source>
</evidence>
<dbReference type="InterPro" id="IPR045191">
    <property type="entry name" value="MBR1/2-like"/>
</dbReference>
<feature type="region of interest" description="Disordered" evidence="9">
    <location>
        <begin position="489"/>
        <end position="516"/>
    </location>
</feature>
<gene>
    <name evidence="11" type="ORF">PVK06_039429</name>
</gene>
<feature type="domain" description="RING-type" evidence="10">
    <location>
        <begin position="639"/>
        <end position="680"/>
    </location>
</feature>
<dbReference type="PANTHER" id="PTHR22937:SF199">
    <property type="entry name" value="RING-TYPE E3 UBIQUITIN TRANSFERASE"/>
    <property type="match status" value="1"/>
</dbReference>
<evidence type="ECO:0000313" key="12">
    <source>
        <dbReference type="Proteomes" id="UP001358586"/>
    </source>
</evidence>
<dbReference type="InterPro" id="IPR013083">
    <property type="entry name" value="Znf_RING/FYVE/PHD"/>
</dbReference>
<feature type="compositionally biased region" description="Low complexity" evidence="9">
    <location>
        <begin position="7"/>
        <end position="20"/>
    </location>
</feature>
<evidence type="ECO:0000256" key="5">
    <source>
        <dbReference type="ARBA" id="ARBA00022771"/>
    </source>
</evidence>
<name>A0ABR0N5L9_GOSAR</name>
<keyword evidence="4" id="KW-0479">Metal-binding</keyword>
<organism evidence="11 12">
    <name type="scientific">Gossypium arboreum</name>
    <name type="common">Tree cotton</name>
    <name type="synonym">Gossypium nanking</name>
    <dbReference type="NCBI Taxonomy" id="29729"/>
    <lineage>
        <taxon>Eukaryota</taxon>
        <taxon>Viridiplantae</taxon>
        <taxon>Streptophyta</taxon>
        <taxon>Embryophyta</taxon>
        <taxon>Tracheophyta</taxon>
        <taxon>Spermatophyta</taxon>
        <taxon>Magnoliopsida</taxon>
        <taxon>eudicotyledons</taxon>
        <taxon>Gunneridae</taxon>
        <taxon>Pentapetalae</taxon>
        <taxon>rosids</taxon>
        <taxon>malvids</taxon>
        <taxon>Malvales</taxon>
        <taxon>Malvaceae</taxon>
        <taxon>Malvoideae</taxon>
        <taxon>Gossypium</taxon>
    </lineage>
</organism>
<comment type="catalytic activity">
    <reaction evidence="1">
        <text>S-ubiquitinyl-[E2 ubiquitin-conjugating enzyme]-L-cysteine + [acceptor protein]-L-lysine = [E2 ubiquitin-conjugating enzyme]-L-cysteine + N(6)-ubiquitinyl-[acceptor protein]-L-lysine.</text>
        <dbReference type="EC" id="2.3.2.27"/>
    </reaction>
</comment>
<proteinExistence type="predicted"/>
<dbReference type="Gene3D" id="3.30.40.10">
    <property type="entry name" value="Zinc/RING finger domain, C3HC4 (zinc finger)"/>
    <property type="match status" value="1"/>
</dbReference>
<dbReference type="Proteomes" id="UP001358586">
    <property type="component" value="Chromosome 11"/>
</dbReference>
<feature type="region of interest" description="Disordered" evidence="9">
    <location>
        <begin position="1"/>
        <end position="24"/>
    </location>
</feature>
<keyword evidence="12" id="KW-1185">Reference proteome</keyword>
<keyword evidence="3" id="KW-0808">Transferase</keyword>
<evidence type="ECO:0000256" key="8">
    <source>
        <dbReference type="PROSITE-ProRule" id="PRU00175"/>
    </source>
</evidence>
<evidence type="ECO:0000256" key="4">
    <source>
        <dbReference type="ARBA" id="ARBA00022723"/>
    </source>
</evidence>
<keyword evidence="7" id="KW-0862">Zinc</keyword>
<dbReference type="SMART" id="SM00184">
    <property type="entry name" value="RING"/>
    <property type="match status" value="1"/>
</dbReference>
<dbReference type="EC" id="2.3.2.27" evidence="2"/>
<dbReference type="PROSITE" id="PS50089">
    <property type="entry name" value="ZF_RING_2"/>
    <property type="match status" value="1"/>
</dbReference>
<sequence>MQGQGSGSNSFPSGNFYSNGHLRSGHRNMVPDALVHDRDGHTSMRWIGQPNSSLDTQNHAGFSQFLGDDSGFSPLGDQLGMNQRSEPTINPFLENNCGIAGNGHISSENGSTGSSLFPRREAGSGLLQQQRNLDLNAVVHEGRRFDAGQGNGPYLSLDLFRARIKTTAGDHDRIQTFGGSSSNPAMTYSGIARYILEENRMRDGLPANGQTRLLCKRKALEYATGGSSSSARKAANSHQPGTILPNIIGHSRHGAALPMPSNFYQVPTEVRQANNFGRNTRLRRTASQPVPTSANLQAWNSSNSNVQPTSQYPVTLTSLATAPVLANPAMQQQTVQVSNSLKAPLPSRYWNGTTMSRVGPSISRYQTLLRQEDNLRNNRRNMMISLANMQANLNLANENSNFIGNVASPSRIQSGPGMHLPYSSIRSPHPNMIEQYRKRLQHISNPSDPWRQGNNNPIHSGASLVVQGMNVSVRDGNPRRAQLPLRLGPRAEGQAGHNYRLSSTEQSQTAAQRSRPISEVRNALGHVRRHGGLRPEFQYKGNCCYINFYLRVSTNMACMLGCNGNRMFTFFFYGIPEVPVILEQMRLDVDNMSNEELQNLEEQIGNFGTGLSEEAILGNLGRQKYQSIKMGPPAETEPCCICQEDYANGEELGKLDCGHDFHFSCIKQWLVQKNSCPICKKTALAI</sequence>
<dbReference type="InterPro" id="IPR001841">
    <property type="entry name" value="Znf_RING"/>
</dbReference>
<keyword evidence="5 8" id="KW-0863">Zinc-finger</keyword>
<dbReference type="Pfam" id="PF13639">
    <property type="entry name" value="zf-RING_2"/>
    <property type="match status" value="1"/>
</dbReference>
<keyword evidence="6" id="KW-0833">Ubl conjugation pathway</keyword>
<protein>
    <recommendedName>
        <fullName evidence="2">RING-type E3 ubiquitin transferase</fullName>
        <ecNumber evidence="2">2.3.2.27</ecNumber>
    </recommendedName>
</protein>
<evidence type="ECO:0000256" key="2">
    <source>
        <dbReference type="ARBA" id="ARBA00012483"/>
    </source>
</evidence>